<keyword evidence="5" id="KW-1185">Reference proteome</keyword>
<reference evidence="4 5" key="1">
    <citation type="journal article" date="2014" name="Nat. Commun.">
        <title>Klebsormidium flaccidum genome reveals primary factors for plant terrestrial adaptation.</title>
        <authorList>
            <person name="Hori K."/>
            <person name="Maruyama F."/>
            <person name="Fujisawa T."/>
            <person name="Togashi T."/>
            <person name="Yamamoto N."/>
            <person name="Seo M."/>
            <person name="Sato S."/>
            <person name="Yamada T."/>
            <person name="Mori H."/>
            <person name="Tajima N."/>
            <person name="Moriyama T."/>
            <person name="Ikeuchi M."/>
            <person name="Watanabe M."/>
            <person name="Wada H."/>
            <person name="Kobayashi K."/>
            <person name="Saito M."/>
            <person name="Masuda T."/>
            <person name="Sasaki-Sekimoto Y."/>
            <person name="Mashiguchi K."/>
            <person name="Awai K."/>
            <person name="Shimojima M."/>
            <person name="Masuda S."/>
            <person name="Iwai M."/>
            <person name="Nobusawa T."/>
            <person name="Narise T."/>
            <person name="Kondo S."/>
            <person name="Saito H."/>
            <person name="Sato R."/>
            <person name="Murakawa M."/>
            <person name="Ihara Y."/>
            <person name="Oshima-Yamada Y."/>
            <person name="Ohtaka K."/>
            <person name="Satoh M."/>
            <person name="Sonobe K."/>
            <person name="Ishii M."/>
            <person name="Ohtani R."/>
            <person name="Kanamori-Sato M."/>
            <person name="Honoki R."/>
            <person name="Miyazaki D."/>
            <person name="Mochizuki H."/>
            <person name="Umetsu J."/>
            <person name="Higashi K."/>
            <person name="Shibata D."/>
            <person name="Kamiya Y."/>
            <person name="Sato N."/>
            <person name="Nakamura Y."/>
            <person name="Tabata S."/>
            <person name="Ida S."/>
            <person name="Kurokawa K."/>
            <person name="Ohta H."/>
        </authorList>
    </citation>
    <scope>NUCLEOTIDE SEQUENCE [LARGE SCALE GENOMIC DNA]</scope>
    <source>
        <strain evidence="4 5">NIES-2285</strain>
    </source>
</reference>
<feature type="transmembrane region" description="Helical" evidence="3">
    <location>
        <begin position="95"/>
        <end position="128"/>
    </location>
</feature>
<feature type="transmembrane region" description="Helical" evidence="3">
    <location>
        <begin position="322"/>
        <end position="340"/>
    </location>
</feature>
<keyword evidence="3" id="KW-1133">Transmembrane helix</keyword>
<keyword evidence="3" id="KW-0812">Transmembrane</keyword>
<dbReference type="OrthoDB" id="18814at2759"/>
<dbReference type="Proteomes" id="UP000054558">
    <property type="component" value="Unassembled WGS sequence"/>
</dbReference>
<proteinExistence type="inferred from homology"/>
<feature type="region of interest" description="Disordered" evidence="2">
    <location>
        <begin position="1"/>
        <end position="22"/>
    </location>
</feature>
<feature type="transmembrane region" description="Helical" evidence="3">
    <location>
        <begin position="166"/>
        <end position="187"/>
    </location>
</feature>
<dbReference type="GO" id="GO:0090482">
    <property type="term" value="F:vitamin transmembrane transporter activity"/>
    <property type="evidence" value="ECO:0007669"/>
    <property type="project" value="InterPro"/>
</dbReference>
<feature type="transmembrane region" description="Helical" evidence="3">
    <location>
        <begin position="347"/>
        <end position="368"/>
    </location>
</feature>
<feature type="region of interest" description="Disordered" evidence="2">
    <location>
        <begin position="511"/>
        <end position="545"/>
    </location>
</feature>
<organism evidence="4 5">
    <name type="scientific">Klebsormidium nitens</name>
    <name type="common">Green alga</name>
    <name type="synonym">Ulothrix nitens</name>
    <dbReference type="NCBI Taxonomy" id="105231"/>
    <lineage>
        <taxon>Eukaryota</taxon>
        <taxon>Viridiplantae</taxon>
        <taxon>Streptophyta</taxon>
        <taxon>Klebsormidiophyceae</taxon>
        <taxon>Klebsormidiales</taxon>
        <taxon>Klebsormidiaceae</taxon>
        <taxon>Klebsormidium</taxon>
    </lineage>
</organism>
<dbReference type="SUPFAM" id="SSF103473">
    <property type="entry name" value="MFS general substrate transporter"/>
    <property type="match status" value="1"/>
</dbReference>
<evidence type="ECO:0000313" key="5">
    <source>
        <dbReference type="Proteomes" id="UP000054558"/>
    </source>
</evidence>
<feature type="region of interest" description="Disordered" evidence="2">
    <location>
        <begin position="226"/>
        <end position="249"/>
    </location>
</feature>
<name>A0A1Y1I8G0_KLENI</name>
<protein>
    <submittedName>
        <fullName evidence="4">Cation efflux family protein</fullName>
    </submittedName>
</protein>
<dbReference type="OMA" id="CAPSHAY"/>
<dbReference type="GO" id="GO:0005886">
    <property type="term" value="C:plasma membrane"/>
    <property type="evidence" value="ECO:0000318"/>
    <property type="project" value="GO_Central"/>
</dbReference>
<sequence>MTQHEADQSPPNDPVHRAQQDPSNAASVTIGGPLGAAAPPPTLRPLYLMCIFLFICWLKPSEPFLVDFYVDIKGLTNKQVVDRVFPLWQYSHLPALLLVAVASEAVGCKAVVVAGAVCGAATVALTLFPTRLAVLQMAELTVALSMASHSAAWALVYGSLPTGRYQIAAHFSRAAALAGSCLAAVLGQLMRPRFPLKTLFGASLAGQAVAFLVACCLPATRKTPPAHVSVEAQSPADSGTPRGGKEGAAPPGLVSSAVAAVGASAGALGGAVQDVGIAVRVEGVLPWTLWAVAAGAVHRATLTYWQSLVRVKGGPSSRDYNGYFSAVSYLAAAAIAFATFRAPLRRFHWAVLLGSPALCGALLLAAARPAPLLSTYALLLAYQCVHEVSAIVCSTVVATAIATADATATSRALHRLSTTASRVALLRSTADQRLAVLFAGTAAASVAAEAGMQAALQHGLRLTLPQRFATMGAALLVLALGLAGAGVYATGLAPLRRLLLPAGAGSKAGLETGPVGRLGAARGQPTSPFSRQESAQERVPLLGTS</sequence>
<evidence type="ECO:0000256" key="1">
    <source>
        <dbReference type="ARBA" id="ARBA00005773"/>
    </source>
</evidence>
<feature type="transmembrane region" description="Helical" evidence="3">
    <location>
        <begin position="468"/>
        <end position="489"/>
    </location>
</feature>
<evidence type="ECO:0000256" key="2">
    <source>
        <dbReference type="SAM" id="MobiDB-lite"/>
    </source>
</evidence>
<comment type="similarity">
    <text evidence="1">Belongs to the reduced folate carrier (RFC) transporter (TC 2.A.48) family.</text>
</comment>
<feature type="transmembrane region" description="Helical" evidence="3">
    <location>
        <begin position="284"/>
        <end position="302"/>
    </location>
</feature>
<feature type="transmembrane region" description="Helical" evidence="3">
    <location>
        <begin position="199"/>
        <end position="220"/>
    </location>
</feature>
<dbReference type="PANTHER" id="PTHR10686">
    <property type="entry name" value="FOLATE TRANSPORTER"/>
    <property type="match status" value="1"/>
</dbReference>
<dbReference type="Pfam" id="PF01770">
    <property type="entry name" value="Folate_carrier"/>
    <property type="match status" value="1"/>
</dbReference>
<keyword evidence="3" id="KW-0472">Membrane</keyword>
<dbReference type="InterPro" id="IPR036259">
    <property type="entry name" value="MFS_trans_sf"/>
</dbReference>
<feature type="transmembrane region" description="Helical" evidence="3">
    <location>
        <begin position="253"/>
        <end position="272"/>
    </location>
</feature>
<dbReference type="AlphaFoldDB" id="A0A1Y1I8G0"/>
<feature type="transmembrane region" description="Helical" evidence="3">
    <location>
        <begin position="388"/>
        <end position="413"/>
    </location>
</feature>
<gene>
    <name evidence="4" type="ORF">KFL_001870100</name>
</gene>
<evidence type="ECO:0000313" key="4">
    <source>
        <dbReference type="EMBL" id="GAQ84388.1"/>
    </source>
</evidence>
<dbReference type="PANTHER" id="PTHR10686:SF18">
    <property type="entry name" value="IP11787P-RELATED"/>
    <property type="match status" value="1"/>
</dbReference>
<feature type="compositionally biased region" description="Polar residues" evidence="2">
    <location>
        <begin position="524"/>
        <end position="533"/>
    </location>
</feature>
<dbReference type="EMBL" id="DF237136">
    <property type="protein sequence ID" value="GAQ84388.1"/>
    <property type="molecule type" value="Genomic_DNA"/>
</dbReference>
<dbReference type="InterPro" id="IPR002666">
    <property type="entry name" value="Folate_carrier"/>
</dbReference>
<feature type="transmembrane region" description="Helical" evidence="3">
    <location>
        <begin position="434"/>
        <end position="456"/>
    </location>
</feature>
<accession>A0A1Y1I8G0</accession>
<evidence type="ECO:0000256" key="3">
    <source>
        <dbReference type="SAM" id="Phobius"/>
    </source>
</evidence>